<keyword evidence="3" id="KW-1185">Reference proteome</keyword>
<dbReference type="Proteomes" id="UP000327468">
    <property type="component" value="Chromosome 11"/>
</dbReference>
<protein>
    <submittedName>
        <fullName evidence="2">Uncharacterized protein</fullName>
    </submittedName>
</protein>
<feature type="compositionally biased region" description="Polar residues" evidence="1">
    <location>
        <begin position="83"/>
        <end position="111"/>
    </location>
</feature>
<name>A0A5N5MWL9_PANHP</name>
<dbReference type="EMBL" id="VFJC01000012">
    <property type="protein sequence ID" value="KAB5559427.1"/>
    <property type="molecule type" value="Genomic_DNA"/>
</dbReference>
<organism evidence="2 3">
    <name type="scientific">Pangasianodon hypophthalmus</name>
    <name type="common">Striped catfish</name>
    <name type="synonym">Helicophagus hypophthalmus</name>
    <dbReference type="NCBI Taxonomy" id="310915"/>
    <lineage>
        <taxon>Eukaryota</taxon>
        <taxon>Metazoa</taxon>
        <taxon>Chordata</taxon>
        <taxon>Craniata</taxon>
        <taxon>Vertebrata</taxon>
        <taxon>Euteleostomi</taxon>
        <taxon>Actinopterygii</taxon>
        <taxon>Neopterygii</taxon>
        <taxon>Teleostei</taxon>
        <taxon>Ostariophysi</taxon>
        <taxon>Siluriformes</taxon>
        <taxon>Pangasiidae</taxon>
        <taxon>Pangasianodon</taxon>
    </lineage>
</organism>
<comment type="caution">
    <text evidence="2">The sequence shown here is derived from an EMBL/GenBank/DDBJ whole genome shotgun (WGS) entry which is preliminary data.</text>
</comment>
<proteinExistence type="predicted"/>
<gene>
    <name evidence="2" type="ORF">PHYPO_G00028900</name>
</gene>
<sequence length="127" mass="13664">MFSQRCFLASTNEAEVQNKTKERDLWCLRRGLLHPIMAKFLGPTSLLLVLAGLVLCQDSSNTSSTQTTVTPPVNPPVTSASTQDTGEGTNQTGSGSETTGKPPHTSTQTEITTAGAGHDLFFLYWCM</sequence>
<evidence type="ECO:0000313" key="2">
    <source>
        <dbReference type="EMBL" id="KAB5559427.1"/>
    </source>
</evidence>
<reference evidence="2 3" key="1">
    <citation type="submission" date="2019-06" db="EMBL/GenBank/DDBJ databases">
        <title>A chromosome-scale genome assembly of the striped catfish, Pangasianodon hypophthalmus.</title>
        <authorList>
            <person name="Wen M."/>
            <person name="Zahm M."/>
            <person name="Roques C."/>
            <person name="Cabau C."/>
            <person name="Klopp C."/>
            <person name="Donnadieu C."/>
            <person name="Jouanno E."/>
            <person name="Avarre J.-C."/>
            <person name="Campet M."/>
            <person name="Ha T.T.T."/>
            <person name="Dugue R."/>
            <person name="Lampietro C."/>
            <person name="Louis A."/>
            <person name="Herpin A."/>
            <person name="Echchiki A."/>
            <person name="Berthelot C."/>
            <person name="Parey E."/>
            <person name="Roest-Crollius H."/>
            <person name="Braasch I."/>
            <person name="Postlethwait J."/>
            <person name="Bobe J."/>
            <person name="Montfort J."/>
            <person name="Bouchez O."/>
            <person name="Begum T."/>
            <person name="Schartl M."/>
            <person name="Guiguen Y."/>
        </authorList>
    </citation>
    <scope>NUCLEOTIDE SEQUENCE [LARGE SCALE GENOMIC DNA]</scope>
    <source>
        <strain evidence="2 3">Indonesia</strain>
        <tissue evidence="2">Blood</tissue>
    </source>
</reference>
<evidence type="ECO:0000313" key="3">
    <source>
        <dbReference type="Proteomes" id="UP000327468"/>
    </source>
</evidence>
<feature type="region of interest" description="Disordered" evidence="1">
    <location>
        <begin position="61"/>
        <end position="111"/>
    </location>
</feature>
<evidence type="ECO:0000256" key="1">
    <source>
        <dbReference type="SAM" id="MobiDB-lite"/>
    </source>
</evidence>
<accession>A0A5N5MWL9</accession>
<feature type="compositionally biased region" description="Low complexity" evidence="1">
    <location>
        <begin position="61"/>
        <end position="82"/>
    </location>
</feature>
<dbReference type="AlphaFoldDB" id="A0A5N5MWL9"/>